<dbReference type="EMBL" id="LGCN01000242">
    <property type="protein sequence ID" value="KOT30277.1"/>
    <property type="molecule type" value="Genomic_DNA"/>
</dbReference>
<evidence type="ECO:0000313" key="2">
    <source>
        <dbReference type="EMBL" id="KOT30277.1"/>
    </source>
</evidence>
<gene>
    <name evidence="2" type="ORF">ADK41_33005</name>
</gene>
<dbReference type="Gene3D" id="3.40.50.720">
    <property type="entry name" value="NAD(P)-binding Rossmann-like Domain"/>
    <property type="match status" value="1"/>
</dbReference>
<proteinExistence type="predicted"/>
<protein>
    <submittedName>
        <fullName evidence="2">Uncharacterized protein</fullName>
    </submittedName>
</protein>
<evidence type="ECO:0000256" key="1">
    <source>
        <dbReference type="SAM" id="MobiDB-lite"/>
    </source>
</evidence>
<dbReference type="InterPro" id="IPR036291">
    <property type="entry name" value="NAD(P)-bd_dom_sf"/>
</dbReference>
<feature type="region of interest" description="Disordered" evidence="1">
    <location>
        <begin position="1"/>
        <end position="27"/>
    </location>
</feature>
<dbReference type="PATRIC" id="fig|36816.3.peg.7167"/>
<evidence type="ECO:0000313" key="3">
    <source>
        <dbReference type="Proteomes" id="UP000037773"/>
    </source>
</evidence>
<dbReference type="RefSeq" id="WP_030836273.1">
    <property type="nucleotide sequence ID" value="NZ_JBFBKA010000053.1"/>
</dbReference>
<reference evidence="2 3" key="1">
    <citation type="submission" date="2015-07" db="EMBL/GenBank/DDBJ databases">
        <authorList>
            <person name="Noorani M."/>
        </authorList>
    </citation>
    <scope>NUCLEOTIDE SEQUENCE [LARGE SCALE GENOMIC DNA]</scope>
    <source>
        <strain evidence="2 3">NRRL B-24567</strain>
    </source>
</reference>
<name>A0A0M9X627_9ACTN</name>
<dbReference type="SUPFAM" id="SSF51735">
    <property type="entry name" value="NAD(P)-binding Rossmann-fold domains"/>
    <property type="match status" value="1"/>
</dbReference>
<comment type="caution">
    <text evidence="2">The sequence shown here is derived from an EMBL/GenBank/DDBJ whole genome shotgun (WGS) entry which is preliminary data.</text>
</comment>
<dbReference type="Proteomes" id="UP000037773">
    <property type="component" value="Unassembled WGS sequence"/>
</dbReference>
<accession>A0A0M9X627</accession>
<organism evidence="2 3">
    <name type="scientific">Streptomyces caelestis</name>
    <dbReference type="NCBI Taxonomy" id="36816"/>
    <lineage>
        <taxon>Bacteria</taxon>
        <taxon>Bacillati</taxon>
        <taxon>Actinomycetota</taxon>
        <taxon>Actinomycetes</taxon>
        <taxon>Kitasatosporales</taxon>
        <taxon>Streptomycetaceae</taxon>
        <taxon>Streptomyces</taxon>
    </lineage>
</organism>
<dbReference type="AlphaFoldDB" id="A0A0M9X627"/>
<sequence length="69" mass="7545">MPIRDLTGSASEISFLPGTEDDPQPRRPEITLARRVLGGQPEVPLRHGLAEVIPSFRDLRAAARLDAVD</sequence>
<keyword evidence="3" id="KW-1185">Reference proteome</keyword>